<dbReference type="RefSeq" id="WP_015659773.1">
    <property type="nucleotide sequence ID" value="NC_020504.1"/>
</dbReference>
<sequence>MTHNPYSVRTAGVSLAALALMGTFAVPAIATPHATGDVVIQAESCDSAWWTWTSATRVTFVPTKNGTGDARCVLGQGSQGWGVVALQNVLRKCYNQQIALDGVFGSATKQAVKNAQTWENAVSGAGLVVDGVYGDNTRKAIKWPLYTRTGDLDASHYCAYVRWGA</sequence>
<dbReference type="EMBL" id="HE971709">
    <property type="protein sequence ID" value="CCK29433.1"/>
    <property type="molecule type" value="Genomic_DNA"/>
</dbReference>
<dbReference type="InterPro" id="IPR002477">
    <property type="entry name" value="Peptidoglycan-bd-like"/>
</dbReference>
<keyword evidence="4" id="KW-1185">Reference proteome</keyword>
<dbReference type="PATRIC" id="fig|1214101.3.peg.5125"/>
<protein>
    <recommendedName>
        <fullName evidence="2">Peptidoglycan binding-like domain-containing protein</fullName>
    </recommendedName>
</protein>
<dbReference type="OrthoDB" id="3828307at2"/>
<feature type="chain" id="PRO_5003879755" description="Peptidoglycan binding-like domain-containing protein" evidence="1">
    <location>
        <begin position="31"/>
        <end position="165"/>
    </location>
</feature>
<evidence type="ECO:0000313" key="3">
    <source>
        <dbReference type="EMBL" id="CCK29433.1"/>
    </source>
</evidence>
<name>K4R7W0_STRDJ</name>
<proteinExistence type="predicted"/>
<dbReference type="STRING" id="1214101.BN159_5054"/>
<dbReference type="Pfam" id="PF01471">
    <property type="entry name" value="PG_binding_1"/>
    <property type="match status" value="1"/>
</dbReference>
<organism evidence="3 4">
    <name type="scientific">Streptomyces davaonensis (strain DSM 101723 / JCM 4913 / KCC S-0913 / 768)</name>
    <dbReference type="NCBI Taxonomy" id="1214101"/>
    <lineage>
        <taxon>Bacteria</taxon>
        <taxon>Bacillati</taxon>
        <taxon>Actinomycetota</taxon>
        <taxon>Actinomycetes</taxon>
        <taxon>Kitasatosporales</taxon>
        <taxon>Streptomycetaceae</taxon>
        <taxon>Streptomyces</taxon>
    </lineage>
</organism>
<keyword evidence="1" id="KW-0732">Signal</keyword>
<evidence type="ECO:0000256" key="1">
    <source>
        <dbReference type="SAM" id="SignalP"/>
    </source>
</evidence>
<feature type="signal peptide" evidence="1">
    <location>
        <begin position="1"/>
        <end position="30"/>
    </location>
</feature>
<evidence type="ECO:0000259" key="2">
    <source>
        <dbReference type="Pfam" id="PF01471"/>
    </source>
</evidence>
<dbReference type="AlphaFoldDB" id="K4R7W0"/>
<gene>
    <name evidence="3" type="ORF">BN159_5054</name>
</gene>
<dbReference type="SUPFAM" id="SSF47090">
    <property type="entry name" value="PGBD-like"/>
    <property type="match status" value="1"/>
</dbReference>
<dbReference type="Gene3D" id="1.10.101.10">
    <property type="entry name" value="PGBD-like superfamily/PGBD"/>
    <property type="match status" value="1"/>
</dbReference>
<dbReference type="KEGG" id="sdv:BN159_5054"/>
<feature type="domain" description="Peptidoglycan binding-like" evidence="2">
    <location>
        <begin position="82"/>
        <end position="141"/>
    </location>
</feature>
<evidence type="ECO:0000313" key="4">
    <source>
        <dbReference type="Proteomes" id="UP000008043"/>
    </source>
</evidence>
<accession>K4R7W0</accession>
<reference evidence="3 4" key="1">
    <citation type="journal article" date="2012" name="J. Bacteriol.">
        <title>Genome sequence of the bacterium Streptomyces davawensis JCM 4913 and heterologous production of the unique antibiotic roseoflavin.</title>
        <authorList>
            <person name="Jankowitsch F."/>
            <person name="Schwarz J."/>
            <person name="Ruckert C."/>
            <person name="Gust B."/>
            <person name="Szczepanowski R."/>
            <person name="Blom J."/>
            <person name="Pelzer S."/>
            <person name="Kalinowski J."/>
            <person name="Mack M."/>
        </authorList>
    </citation>
    <scope>NUCLEOTIDE SEQUENCE [LARGE SCALE GENOMIC DNA]</scope>
    <source>
        <strain evidence="4">DSM 101723 / JCM 4913 / KCC S-0913 / 768</strain>
    </source>
</reference>
<dbReference type="InterPro" id="IPR036366">
    <property type="entry name" value="PGBDSf"/>
</dbReference>
<dbReference type="HOGENOM" id="CLU_1609809_0_0_11"/>
<dbReference type="Proteomes" id="UP000008043">
    <property type="component" value="Chromosome"/>
</dbReference>
<dbReference type="InterPro" id="IPR036365">
    <property type="entry name" value="PGBD-like_sf"/>
</dbReference>